<dbReference type="SUPFAM" id="SSF75304">
    <property type="entry name" value="Amidase signature (AS) enzymes"/>
    <property type="match status" value="1"/>
</dbReference>
<evidence type="ECO:0000313" key="3">
    <source>
        <dbReference type="EMBL" id="CAE7219337.1"/>
    </source>
</evidence>
<dbReference type="PANTHER" id="PTHR42678:SF34">
    <property type="entry name" value="OS04G0183300 PROTEIN"/>
    <property type="match status" value="1"/>
</dbReference>
<evidence type="ECO:0000313" key="4">
    <source>
        <dbReference type="Proteomes" id="UP000663827"/>
    </source>
</evidence>
<sequence length="578" mass="61874">MKPWRALSRCFLSCFITTALLPRASCTSSLAPCSETSRFPDLYEASIRELECGLDNGYFTSVDLVKAYLKRIDQVNHKGPKLRAVLEINPRALDQAALLDYERSNGAKRSSLHGIPLLVKDNIATSADEGMNTTAGSYALLGSIVPGDATVIAKLRKAGAILLGKSNLSEWSYFRDFGLDSGWSARGGQTTNPYYPGADPCGSSSGSGVATTIGLAAAALGTETDGSIICPSSYNNLVGIKPTIGLTSRAGVIPVSSRQDTVGPMARSVADAALILSAIAGCDPKDNYTITAPRKVPDYTRYLDATAIQGKRFGVPRAVFTDDRFTGNHPSINAEFSKALDLIRSLGGIVVDPADIPSAAHARTFLSDIEMPMLKVDLKVDLNRYLRNLRFVPTNVTTLKALIEYNYEYSELERTNSDGGQSLLVESQETNGYSSAYFSTLDRKFKLGREQGIDAALQAYSLDALILPSNGLTTSLAALAGYPVITVPLGFHPEELNAAQGSRGVFPTPGPHTIFPAPGVPFGLSFLGTAYSEPNLIGFAYAYEQNTHTRLGRRAYPAAIPTCQLGGIVDICHKDSTL</sequence>
<dbReference type="AlphaFoldDB" id="A0A8H3E9R7"/>
<dbReference type="Gene3D" id="3.90.1300.10">
    <property type="entry name" value="Amidase signature (AS) domain"/>
    <property type="match status" value="1"/>
</dbReference>
<protein>
    <recommendedName>
        <fullName evidence="2">Amidase domain-containing protein</fullName>
    </recommendedName>
</protein>
<feature type="signal peptide" evidence="1">
    <location>
        <begin position="1"/>
        <end position="26"/>
    </location>
</feature>
<dbReference type="EMBL" id="CAJNJQ010005517">
    <property type="protein sequence ID" value="CAE7219337.1"/>
    <property type="molecule type" value="Genomic_DNA"/>
</dbReference>
<feature type="domain" description="Amidase" evidence="2">
    <location>
        <begin position="63"/>
        <end position="471"/>
    </location>
</feature>
<accession>A0A8H3E9R7</accession>
<dbReference type="Pfam" id="PF01425">
    <property type="entry name" value="Amidase"/>
    <property type="match status" value="1"/>
</dbReference>
<organism evidence="3 4">
    <name type="scientific">Rhizoctonia solani</name>
    <dbReference type="NCBI Taxonomy" id="456999"/>
    <lineage>
        <taxon>Eukaryota</taxon>
        <taxon>Fungi</taxon>
        <taxon>Dikarya</taxon>
        <taxon>Basidiomycota</taxon>
        <taxon>Agaricomycotina</taxon>
        <taxon>Agaricomycetes</taxon>
        <taxon>Cantharellales</taxon>
        <taxon>Ceratobasidiaceae</taxon>
        <taxon>Rhizoctonia</taxon>
    </lineage>
</organism>
<feature type="chain" id="PRO_5034240037" description="Amidase domain-containing protein" evidence="1">
    <location>
        <begin position="27"/>
        <end position="578"/>
    </location>
</feature>
<proteinExistence type="predicted"/>
<dbReference type="Proteomes" id="UP000663827">
    <property type="component" value="Unassembled WGS sequence"/>
</dbReference>
<keyword evidence="1" id="KW-0732">Signal</keyword>
<evidence type="ECO:0000259" key="2">
    <source>
        <dbReference type="Pfam" id="PF01425"/>
    </source>
</evidence>
<reference evidence="3" key="1">
    <citation type="submission" date="2021-01" db="EMBL/GenBank/DDBJ databases">
        <authorList>
            <person name="Kaushik A."/>
        </authorList>
    </citation>
    <scope>NUCLEOTIDE SEQUENCE</scope>
    <source>
        <strain evidence="3">AG5</strain>
    </source>
</reference>
<name>A0A8H3E9R7_9AGAM</name>
<dbReference type="InterPro" id="IPR023631">
    <property type="entry name" value="Amidase_dom"/>
</dbReference>
<dbReference type="PANTHER" id="PTHR42678">
    <property type="entry name" value="AMIDASE"/>
    <property type="match status" value="1"/>
</dbReference>
<dbReference type="InterPro" id="IPR036928">
    <property type="entry name" value="AS_sf"/>
</dbReference>
<evidence type="ECO:0000256" key="1">
    <source>
        <dbReference type="SAM" id="SignalP"/>
    </source>
</evidence>
<gene>
    <name evidence="3" type="ORF">RDB_LOCUS164580</name>
</gene>
<comment type="caution">
    <text evidence="3">The sequence shown here is derived from an EMBL/GenBank/DDBJ whole genome shotgun (WGS) entry which is preliminary data.</text>
</comment>